<feature type="region of interest" description="Disordered" evidence="1">
    <location>
        <begin position="87"/>
        <end position="116"/>
    </location>
</feature>
<feature type="compositionally biased region" description="Pro residues" evidence="1">
    <location>
        <begin position="1350"/>
        <end position="1360"/>
    </location>
</feature>
<proteinExistence type="predicted"/>
<dbReference type="VEuPathDB" id="FungiDB:SeMB42_g05187"/>
<feature type="compositionally biased region" description="Polar residues" evidence="1">
    <location>
        <begin position="90"/>
        <end position="116"/>
    </location>
</feature>
<comment type="caution">
    <text evidence="3">The sequence shown here is derived from an EMBL/GenBank/DDBJ whole genome shotgun (WGS) entry which is preliminary data.</text>
</comment>
<feature type="compositionally biased region" description="Polar residues" evidence="1">
    <location>
        <begin position="1305"/>
        <end position="1321"/>
    </location>
</feature>
<feature type="region of interest" description="Disordered" evidence="1">
    <location>
        <begin position="1305"/>
        <end position="1550"/>
    </location>
</feature>
<evidence type="ECO:0000259" key="2">
    <source>
        <dbReference type="PROSITE" id="PS50004"/>
    </source>
</evidence>
<accession>A0A507CT32</accession>
<feature type="domain" description="C2" evidence="2">
    <location>
        <begin position="565"/>
        <end position="722"/>
    </location>
</feature>
<feature type="region of interest" description="Disordered" evidence="1">
    <location>
        <begin position="1608"/>
        <end position="1627"/>
    </location>
</feature>
<evidence type="ECO:0000313" key="3">
    <source>
        <dbReference type="EMBL" id="TPX42317.1"/>
    </source>
</evidence>
<reference evidence="3 4" key="1">
    <citation type="journal article" date="2019" name="Sci. Rep.">
        <title>Comparative genomics of chytrid fungi reveal insights into the obligate biotrophic and pathogenic lifestyle of Synchytrium endobioticum.</title>
        <authorList>
            <person name="van de Vossenberg B.T.L.H."/>
            <person name="Warris S."/>
            <person name="Nguyen H.D.T."/>
            <person name="van Gent-Pelzer M.P.E."/>
            <person name="Joly D.L."/>
            <person name="van de Geest H.C."/>
            <person name="Bonants P.J.M."/>
            <person name="Smith D.S."/>
            <person name="Levesque C.A."/>
            <person name="van der Lee T.A.J."/>
        </authorList>
    </citation>
    <scope>NUCLEOTIDE SEQUENCE [LARGE SCALE GENOMIC DNA]</scope>
    <source>
        <strain evidence="3 4">MB42</strain>
    </source>
</reference>
<feature type="region of interest" description="Disordered" evidence="1">
    <location>
        <begin position="1206"/>
        <end position="1229"/>
    </location>
</feature>
<dbReference type="InterPro" id="IPR057537">
    <property type="entry name" value="C2_C2CD3_N"/>
</dbReference>
<feature type="region of interest" description="Disordered" evidence="1">
    <location>
        <begin position="1702"/>
        <end position="1736"/>
    </location>
</feature>
<name>A0A507CT32_9FUNG</name>
<dbReference type="PROSITE" id="PS50004">
    <property type="entry name" value="C2"/>
    <property type="match status" value="2"/>
</dbReference>
<gene>
    <name evidence="3" type="ORF">SeMB42_g05187</name>
</gene>
<dbReference type="PANTHER" id="PTHR21254">
    <property type="entry name" value="C2 DOMAIN-CONTAINING PROTEIN 3"/>
    <property type="match status" value="1"/>
</dbReference>
<organism evidence="3 4">
    <name type="scientific">Synchytrium endobioticum</name>
    <dbReference type="NCBI Taxonomy" id="286115"/>
    <lineage>
        <taxon>Eukaryota</taxon>
        <taxon>Fungi</taxon>
        <taxon>Fungi incertae sedis</taxon>
        <taxon>Chytridiomycota</taxon>
        <taxon>Chytridiomycota incertae sedis</taxon>
        <taxon>Chytridiomycetes</taxon>
        <taxon>Synchytriales</taxon>
        <taxon>Synchytriaceae</taxon>
        <taxon>Synchytrium</taxon>
    </lineage>
</organism>
<dbReference type="InterPro" id="IPR035892">
    <property type="entry name" value="C2_domain_sf"/>
</dbReference>
<dbReference type="InterPro" id="IPR000008">
    <property type="entry name" value="C2_dom"/>
</dbReference>
<feature type="region of interest" description="Disordered" evidence="1">
    <location>
        <begin position="490"/>
        <end position="518"/>
    </location>
</feature>
<dbReference type="Proteomes" id="UP000317494">
    <property type="component" value="Unassembled WGS sequence"/>
</dbReference>
<feature type="compositionally biased region" description="Pro residues" evidence="1">
    <location>
        <begin position="1414"/>
        <end position="1426"/>
    </location>
</feature>
<dbReference type="Pfam" id="PF00168">
    <property type="entry name" value="C2"/>
    <property type="match status" value="2"/>
</dbReference>
<feature type="compositionally biased region" description="Low complexity" evidence="1">
    <location>
        <begin position="1218"/>
        <end position="1228"/>
    </location>
</feature>
<keyword evidence="4" id="KW-1185">Reference proteome</keyword>
<dbReference type="Gene3D" id="2.60.40.150">
    <property type="entry name" value="C2 domain"/>
    <property type="match status" value="2"/>
</dbReference>
<dbReference type="PANTHER" id="PTHR21254:SF1">
    <property type="entry name" value="C2 DOMAIN-CONTAINING PROTEIN 3"/>
    <property type="match status" value="1"/>
</dbReference>
<feature type="domain" description="C2" evidence="2">
    <location>
        <begin position="975"/>
        <end position="1141"/>
    </location>
</feature>
<evidence type="ECO:0000313" key="4">
    <source>
        <dbReference type="Proteomes" id="UP000317494"/>
    </source>
</evidence>
<feature type="compositionally biased region" description="Polar residues" evidence="1">
    <location>
        <begin position="411"/>
        <end position="423"/>
    </location>
</feature>
<dbReference type="SMART" id="SM00239">
    <property type="entry name" value="C2"/>
    <property type="match status" value="2"/>
</dbReference>
<dbReference type="Pfam" id="PF25339">
    <property type="entry name" value="C2_C2CD3_N"/>
    <property type="match status" value="1"/>
</dbReference>
<feature type="compositionally biased region" description="Polar residues" evidence="1">
    <location>
        <begin position="1436"/>
        <end position="1448"/>
    </location>
</feature>
<feature type="compositionally biased region" description="Basic and acidic residues" evidence="1">
    <location>
        <begin position="1208"/>
        <end position="1217"/>
    </location>
</feature>
<feature type="compositionally biased region" description="Polar residues" evidence="1">
    <location>
        <begin position="1704"/>
        <end position="1715"/>
    </location>
</feature>
<feature type="region of interest" description="Disordered" evidence="1">
    <location>
        <begin position="1648"/>
        <end position="1686"/>
    </location>
</feature>
<protein>
    <recommendedName>
        <fullName evidence="2">C2 domain-containing protein</fullName>
    </recommendedName>
</protein>
<dbReference type="STRING" id="286115.A0A507CT32"/>
<dbReference type="GO" id="GO:0060271">
    <property type="term" value="P:cilium assembly"/>
    <property type="evidence" value="ECO:0007669"/>
    <property type="project" value="TreeGrafter"/>
</dbReference>
<dbReference type="GO" id="GO:0005815">
    <property type="term" value="C:microtubule organizing center"/>
    <property type="evidence" value="ECO:0007669"/>
    <property type="project" value="TreeGrafter"/>
</dbReference>
<sequence length="1831" mass="197977">MDAVSRHSLPPQVAGPPRYILTLSTIKLIWTDLPSPHATTSTSQSQATSDILPIAKVRVIWWGEESPGVVIQPHIIGGGVRTALPASLPTKPSVSLPKNGSRSNSSPPESTTGNTVSYSVRCGKQQFAAYLRDMGTLPLQIVTNADSQRPVGVATIKDVYLLAEKDNHSINGFFPIISVQQSPSGARTALGRKLGELHIVMSLESLHEMQHQPSMHAARLLAIPHQEIDLSDLPAADHGPPPFGTPQQALTTLDLETDVQDLGDLYASVTKSADATPLNICPVTINANIQTPTSIHLNTSPSLQEDNSTNDSFHKDFEVESYQESDDSSSSDPLDIEDDLIIEAINSRAGRSLLDRRLQKSQSVDAFDIEHSDNDDDDADLLAGLTADVLDRSQEGLEHDDTADALLPLKPNNSGGQNTLTKSNSNEQIMLPIDTLTALGRVTTIAIRIKQLELLPSVLSPLTTHYNVSVHLPSDQSLSSSERLVFSNNDQTLTAPAPPRLGSYRPSLGSSKPPPPVTVPYDRTIRLPNQLPEGPKPKGLEVFGPALDLERVRKQQARKRNDIIDGEQRQLTQQRPRSEVTLELTIHRACGLKPLVRCAASQLSSGTYGPLDHALEVGANPYVAMYIFAPDNKPHQDGPIDEGTCLIRTRTLASTFIPEYEQTISVSLQGLDYDIVDWILRGGELYGEVLHHLPGNDVLLGIFSVSLAPILKSTHGISDMWFPVRDASGGSTMAAVQVSAKAQNLASLSGLIGSSSLHQSFTKAILKLHVQKVMLPNRDVDLLEMRSSSENSFLDAVEEGIWLRWRPRYIGAWQESVIHYITDRSVILESDYHAFSEMQINPQEPNVVDVEVCSRPVGRNTEVQLIGRCVIDLTPFLADLHQSKTGNGGTSKEISVLDGEMMLVHPQRADLGDAAVRLLVELQGLGPKREIYGNGKVLSNIVDAGSSSPQPTSPLWPVALSSKLDSVHTHSTSQPPHPVAAGQFNNPKPIETIQIHVTIFRAQHIPFIPDTLALESPFADPGKLPMAAPSVFVAFTWPSPQMNLMQSVATQTLKTPVARPGANPIWEADFVVCMEKSTNALMALRDSAQSVLDFHIWHAGKANVTTTSLTNHDTNPAVKIGTARIDLSALVSGVRELHGWYTIQSECSNSSAGELLVRISPSEDLSQLLKDYVNGSPVRRMVSRRQATPPVKLLSTKASIAVVVPSPEPRKPAHDKTASAPAAAVSSGGLVGNSGQAVDTWVWDGSKWVHRIVEVANNAASVLPKDNITSLQRSSEDPRTNLQRAIEGVEAVEHRIRQRLGIPSPMSTKSILQPTSKQYNPFSEEPPCTETVEESHSMLTTAGDLDQEPKTPPVILPRPRTPFADRPATPLVDKSPPRSAITIPPRPQTPVHIVSPIPPRPSSRIESFGGVTQPPRPQTPIPPRPGTPVDLRPRPQSCSPGGSKTPKVSVQEPIIPPRPISPAISAEPRNIPPRPQTPIGGPFASSSPIPPRPTQSPQKSLPLSPSPSTPAQSFSHYIPDVSARASPIPLRPRTPQWFSSGRDSPMAPGQQPSLLTRFEAVADADVPSPDRHGVDVLGPDESSVISGWADHSVTTNHVDSHGHATEQVIPDHDGLEDGDTADDGERFDGADTILEHLRRLRQSGSVLDDNTALRMQSPPRVPGILDELDDGRDDDDDDGSSYGGDFDACAAAGLRLDEDRMRVQSPTHELQQQQIPDADMDDAEDSGATTGGDDDSDDYLVAFRRVGAGLCFAGGRKQLAAPTQSLLGNGHQSERRVGYPWRAWKNEKELAGTGLPSVLGLTYGAPSSSTVAAQLVADKDRASRMAKILFE</sequence>
<evidence type="ECO:0000256" key="1">
    <source>
        <dbReference type="SAM" id="MobiDB-lite"/>
    </source>
</evidence>
<dbReference type="EMBL" id="QEAN01000237">
    <property type="protein sequence ID" value="TPX42317.1"/>
    <property type="molecule type" value="Genomic_DNA"/>
</dbReference>
<dbReference type="SUPFAM" id="SSF49562">
    <property type="entry name" value="C2 domain (Calcium/lipid-binding domain, CaLB)"/>
    <property type="match status" value="2"/>
</dbReference>
<dbReference type="CDD" id="cd00030">
    <property type="entry name" value="C2"/>
    <property type="match status" value="1"/>
</dbReference>
<feature type="compositionally biased region" description="Acidic residues" evidence="1">
    <location>
        <begin position="1666"/>
        <end position="1679"/>
    </location>
</feature>
<feature type="region of interest" description="Disordered" evidence="1">
    <location>
        <begin position="404"/>
        <end position="423"/>
    </location>
</feature>